<dbReference type="VEuPathDB" id="CryptoDB:Cvel_9036"/>
<dbReference type="AlphaFoldDB" id="A0A0G4HWF6"/>
<evidence type="ECO:0000313" key="1">
    <source>
        <dbReference type="EMBL" id="CEM48813.1"/>
    </source>
</evidence>
<gene>
    <name evidence="1" type="ORF">Cvel_9036</name>
</gene>
<dbReference type="PhylomeDB" id="A0A0G4HWF6"/>
<reference evidence="1" key="1">
    <citation type="submission" date="2014-11" db="EMBL/GenBank/DDBJ databases">
        <authorList>
            <person name="Otto D Thomas"/>
            <person name="Naeem Raeece"/>
        </authorList>
    </citation>
    <scope>NUCLEOTIDE SEQUENCE</scope>
</reference>
<protein>
    <submittedName>
        <fullName evidence="1">Uncharacterized protein</fullName>
    </submittedName>
</protein>
<sequence>MVWGHTVAQSLTKPSKRIFKTVVQVLEVMKANPNKRIFRGIRGDPVVHAYFDAAFVLATYEARLGYAIRVLDSCFLPASDEKEALFLNWIAWATKRASRRVGLSTLREALGLEFLLKKLVEILHLLKEM</sequence>
<accession>A0A0G4HWF6</accession>
<dbReference type="EMBL" id="CDMZ01004154">
    <property type="protein sequence ID" value="CEM48813.1"/>
    <property type="molecule type" value="Genomic_DNA"/>
</dbReference>
<name>A0A0G4HWF6_9ALVE</name>
<organism evidence="1">
    <name type="scientific">Chromera velia CCMP2878</name>
    <dbReference type="NCBI Taxonomy" id="1169474"/>
    <lineage>
        <taxon>Eukaryota</taxon>
        <taxon>Sar</taxon>
        <taxon>Alveolata</taxon>
        <taxon>Colpodellida</taxon>
        <taxon>Chromeraceae</taxon>
        <taxon>Chromera</taxon>
    </lineage>
</organism>
<proteinExistence type="predicted"/>